<dbReference type="GeneID" id="38774977"/>
<organism evidence="2 3">
    <name type="scientific">Sparassis crispa</name>
    <dbReference type="NCBI Taxonomy" id="139825"/>
    <lineage>
        <taxon>Eukaryota</taxon>
        <taxon>Fungi</taxon>
        <taxon>Dikarya</taxon>
        <taxon>Basidiomycota</taxon>
        <taxon>Agaricomycotina</taxon>
        <taxon>Agaricomycetes</taxon>
        <taxon>Polyporales</taxon>
        <taxon>Sparassidaceae</taxon>
        <taxon>Sparassis</taxon>
    </lineage>
</organism>
<dbReference type="STRING" id="139825.A0A401G7A7"/>
<comment type="caution">
    <text evidence="2">The sequence shown here is derived from an EMBL/GenBank/DDBJ whole genome shotgun (WGS) entry which is preliminary data.</text>
</comment>
<sequence length="721" mass="77589">MGRKSWATMQQQEHLKSNIPTFLAAQQAGNHSLFWSSFLDDWFQKWPITLASDGIDVQATAEQKKSMTVRLKEWFQNHTRASTFSNGRSVVLSLKGKVKCKAAPWQAYMKTYWPELKPQWELEFETYCADQLPSGTVVTKSIRMKHQSAFVISMYEGIKDTNAVKKAVEACDGEFEDDDFEGGDSQPAHFQRNIDSLHHTIQVALEEIQRQTGWVGIILVGGPEPKRGGTNIYYRFGTQTAHLKSTFLQYHPDFEEQVAQPFAQYLQASFPADVCAEMGLPIVPPLTSAAMPIGTDGTSFVVSSTAVGSATATSASASASLDADGAHAHISASSGMGIASSTPTPPSAMVQVTIDSSTPLSPNIHASASVNATNTSTTASAIMNITSPLNSHAASSPDTLLARSPALALLGDLTLPTAKPKRTGKKVAKGVLATRKSDRLSSGQDPSNDAGDSLDAQIEAADPLPVVAPAAVAPVPEVNIIPIVAPAPDVIDSPAPVMQPSPIPDVAARPAPILDVVPPPHSMAPTPDVVDPPTVIARISQAIPTLAASSIIEPVVEEVTAATPALGRAAEAAVIFPSSLSDDALPAWLQKALQAVRIFERVPDSWVGLLEAFVTFESQSGYPTKRTRYSKEIYDARPSAVSAWMAYGCAWGSLLQAGDNDFFLVVMYLWWWGSTLEVDDENEQHLFGEYIEDVHWVLEAMTSDLRLSSSAKLANNIMFLH</sequence>
<protein>
    <submittedName>
        <fullName evidence="2">Uncharacterized protein</fullName>
    </submittedName>
</protein>
<dbReference type="EMBL" id="BFAD01000001">
    <property type="protein sequence ID" value="GBE78060.1"/>
    <property type="molecule type" value="Genomic_DNA"/>
</dbReference>
<dbReference type="Proteomes" id="UP000287166">
    <property type="component" value="Unassembled WGS sequence"/>
</dbReference>
<dbReference type="AlphaFoldDB" id="A0A401G7A7"/>
<evidence type="ECO:0000313" key="2">
    <source>
        <dbReference type="EMBL" id="GBE78060.1"/>
    </source>
</evidence>
<dbReference type="InParanoid" id="A0A401G7A7"/>
<evidence type="ECO:0000256" key="1">
    <source>
        <dbReference type="SAM" id="MobiDB-lite"/>
    </source>
</evidence>
<proteinExistence type="predicted"/>
<evidence type="ECO:0000313" key="3">
    <source>
        <dbReference type="Proteomes" id="UP000287166"/>
    </source>
</evidence>
<dbReference type="RefSeq" id="XP_027608973.1">
    <property type="nucleotide sequence ID" value="XM_027753172.1"/>
</dbReference>
<dbReference type="OrthoDB" id="2802806at2759"/>
<reference evidence="2 3" key="1">
    <citation type="journal article" date="2018" name="Sci. Rep.">
        <title>Genome sequence of the cauliflower mushroom Sparassis crispa (Hanabiratake) and its association with beneficial usage.</title>
        <authorList>
            <person name="Kiyama R."/>
            <person name="Furutani Y."/>
            <person name="Kawaguchi K."/>
            <person name="Nakanishi T."/>
        </authorList>
    </citation>
    <scope>NUCLEOTIDE SEQUENCE [LARGE SCALE GENOMIC DNA]</scope>
</reference>
<gene>
    <name evidence="2" type="ORF">SCP_0109420</name>
</gene>
<feature type="region of interest" description="Disordered" evidence="1">
    <location>
        <begin position="420"/>
        <end position="453"/>
    </location>
</feature>
<name>A0A401G7A7_9APHY</name>
<keyword evidence="3" id="KW-1185">Reference proteome</keyword>
<accession>A0A401G7A7</accession>